<feature type="compositionally biased region" description="Low complexity" evidence="1">
    <location>
        <begin position="138"/>
        <end position="148"/>
    </location>
</feature>
<proteinExistence type="predicted"/>
<protein>
    <submittedName>
        <fullName evidence="2">Uncharacterized protein</fullName>
    </submittedName>
</protein>
<feature type="region of interest" description="Disordered" evidence="1">
    <location>
        <begin position="98"/>
        <end position="160"/>
    </location>
</feature>
<feature type="compositionally biased region" description="Polar residues" evidence="1">
    <location>
        <begin position="119"/>
        <end position="129"/>
    </location>
</feature>
<feature type="compositionally biased region" description="Acidic residues" evidence="1">
    <location>
        <begin position="106"/>
        <end position="115"/>
    </location>
</feature>
<name>A0AAQ3JQX8_9LILI</name>
<organism evidence="2 3">
    <name type="scientific">Canna indica</name>
    <name type="common">Indian-shot</name>
    <dbReference type="NCBI Taxonomy" id="4628"/>
    <lineage>
        <taxon>Eukaryota</taxon>
        <taxon>Viridiplantae</taxon>
        <taxon>Streptophyta</taxon>
        <taxon>Embryophyta</taxon>
        <taxon>Tracheophyta</taxon>
        <taxon>Spermatophyta</taxon>
        <taxon>Magnoliopsida</taxon>
        <taxon>Liliopsida</taxon>
        <taxon>Zingiberales</taxon>
        <taxon>Cannaceae</taxon>
        <taxon>Canna</taxon>
    </lineage>
</organism>
<feature type="region of interest" description="Disordered" evidence="1">
    <location>
        <begin position="176"/>
        <end position="197"/>
    </location>
</feature>
<evidence type="ECO:0000313" key="2">
    <source>
        <dbReference type="EMBL" id="WOK94317.1"/>
    </source>
</evidence>
<sequence>MRVTDRFDSLTRLCCCCFCVGLRQSTGDKGLGLQSTHAEKVKECLKDPSKFAIVAAIVASVESASAPAAAAPTEAKKRRNMMTIWAFASLIREEVSTPGYMTDVGGTEDDDEDDGLLGRNSSRASSSAPTYGGETPIPSLLSTASSSSAPPPTKLQWRQSPVLLLRLVDRRAREREMELKKKKKKEEEEKVVAGRER</sequence>
<evidence type="ECO:0000313" key="3">
    <source>
        <dbReference type="Proteomes" id="UP001327560"/>
    </source>
</evidence>
<gene>
    <name evidence="2" type="ORF">Cni_G03019</name>
</gene>
<keyword evidence="3" id="KW-1185">Reference proteome</keyword>
<evidence type="ECO:0000256" key="1">
    <source>
        <dbReference type="SAM" id="MobiDB-lite"/>
    </source>
</evidence>
<reference evidence="2 3" key="1">
    <citation type="submission" date="2023-10" db="EMBL/GenBank/DDBJ databases">
        <title>Chromosome-scale genome assembly provides insights into flower coloration mechanisms of Canna indica.</title>
        <authorList>
            <person name="Li C."/>
        </authorList>
    </citation>
    <scope>NUCLEOTIDE SEQUENCE [LARGE SCALE GENOMIC DNA]</scope>
    <source>
        <tissue evidence="2">Flower</tissue>
    </source>
</reference>
<dbReference type="Proteomes" id="UP001327560">
    <property type="component" value="Chromosome 1"/>
</dbReference>
<dbReference type="AlphaFoldDB" id="A0AAQ3JQX8"/>
<accession>A0AAQ3JQX8</accession>
<dbReference type="EMBL" id="CP136890">
    <property type="protein sequence ID" value="WOK94317.1"/>
    <property type="molecule type" value="Genomic_DNA"/>
</dbReference>